<sequence length="304" mass="31941">MEESARVAVEDCMNVSADETVLVVTDEERREIGRALYDAAGRVGSETVYVEIAVDENHGAEPPAPVGSAMRSSDVVFAATTRSLTHTEARQEACGSGARVATLPGITREVMEGAMRADYGEVADNAADLLDELGGADEVRIETDAGTDLTLRIGARDWHPDDGICHEDGCVTNLPAGEVYVAPETGDGTLVIDGSLAGFGVLDEAVRVEFEDGRATSVSHDGLRERMDDVGDCGRNLAELGVGVNPTATLIGNVLQDEKVRGTVHVAVGDSSGFGGDVECDLHVDGVVTQPRLYADGERVELDG</sequence>
<dbReference type="EC" id="3.4.11.-" evidence="2"/>
<dbReference type="EMBL" id="RKLV01000009">
    <property type="protein sequence ID" value="MCX2819561.1"/>
    <property type="molecule type" value="Genomic_DNA"/>
</dbReference>
<keyword evidence="2" id="KW-0645">Protease</keyword>
<dbReference type="RefSeq" id="WP_266087928.1">
    <property type="nucleotide sequence ID" value="NZ_RKLV01000009.1"/>
</dbReference>
<protein>
    <submittedName>
        <fullName evidence="2">Aminopeptidase</fullName>
        <ecNumber evidence="2">3.4.11.-</ecNumber>
    </submittedName>
</protein>
<dbReference type="Pfam" id="PF26233">
    <property type="entry name" value="NicX"/>
    <property type="match status" value="1"/>
</dbReference>
<reference evidence="2" key="1">
    <citation type="submission" date="2022-09" db="EMBL/GenBank/DDBJ databases">
        <title>Haloadaptaus new haloarchaeum isolated from saline soil.</title>
        <authorList>
            <person name="Duran-Viseras A."/>
            <person name="Sanchez-Porro C."/>
            <person name="Ventosa A."/>
        </authorList>
    </citation>
    <scope>NUCLEOTIDE SEQUENCE</scope>
    <source>
        <strain evidence="2">F3-133</strain>
    </source>
</reference>
<evidence type="ECO:0000313" key="2">
    <source>
        <dbReference type="EMBL" id="MCX2819561.1"/>
    </source>
</evidence>
<keyword evidence="1" id="KW-0479">Metal-binding</keyword>
<dbReference type="AlphaFoldDB" id="A0A9Q4GJU3"/>
<keyword evidence="3" id="KW-1185">Reference proteome</keyword>
<dbReference type="PANTHER" id="PTHR34448">
    <property type="entry name" value="AMINOPEPTIDASE"/>
    <property type="match status" value="1"/>
</dbReference>
<evidence type="ECO:0000313" key="3">
    <source>
        <dbReference type="Proteomes" id="UP001149411"/>
    </source>
</evidence>
<dbReference type="InterPro" id="IPR058739">
    <property type="entry name" value="NicX"/>
</dbReference>
<dbReference type="SUPFAM" id="SSF144052">
    <property type="entry name" value="Thermophilic metalloprotease-like"/>
    <property type="match status" value="1"/>
</dbReference>
<keyword evidence="2" id="KW-0378">Hydrolase</keyword>
<dbReference type="GO" id="GO:0046872">
    <property type="term" value="F:metal ion binding"/>
    <property type="evidence" value="ECO:0007669"/>
    <property type="project" value="UniProtKB-KW"/>
</dbReference>
<gene>
    <name evidence="2" type="ORF">EGH25_09390</name>
</gene>
<accession>A0A9Q4GJU3</accession>
<dbReference type="PANTHER" id="PTHR34448:SF1">
    <property type="entry name" value="BLL6088 PROTEIN"/>
    <property type="match status" value="1"/>
</dbReference>
<dbReference type="Proteomes" id="UP001149411">
    <property type="component" value="Unassembled WGS sequence"/>
</dbReference>
<name>A0A9Q4GJU3_9EURY</name>
<organism evidence="2 3">
    <name type="scientific">Halorutilus salinus</name>
    <dbReference type="NCBI Taxonomy" id="2487751"/>
    <lineage>
        <taxon>Archaea</taxon>
        <taxon>Methanobacteriati</taxon>
        <taxon>Methanobacteriota</taxon>
        <taxon>Stenosarchaea group</taxon>
        <taxon>Halobacteria</taxon>
        <taxon>Halorutilales</taxon>
        <taxon>Halorutilaceae</taxon>
        <taxon>Halorutilus</taxon>
    </lineage>
</organism>
<keyword evidence="2" id="KW-0031">Aminopeptidase</keyword>
<comment type="caution">
    <text evidence="2">The sequence shown here is derived from an EMBL/GenBank/DDBJ whole genome shotgun (WGS) entry which is preliminary data.</text>
</comment>
<evidence type="ECO:0000256" key="1">
    <source>
        <dbReference type="ARBA" id="ARBA00022723"/>
    </source>
</evidence>
<proteinExistence type="predicted"/>
<dbReference type="GO" id="GO:0006508">
    <property type="term" value="P:proteolysis"/>
    <property type="evidence" value="ECO:0007669"/>
    <property type="project" value="InterPro"/>
</dbReference>
<dbReference type="GO" id="GO:0004177">
    <property type="term" value="F:aminopeptidase activity"/>
    <property type="evidence" value="ECO:0007669"/>
    <property type="project" value="UniProtKB-KW"/>
</dbReference>
<dbReference type="InterPro" id="IPR052170">
    <property type="entry name" value="M29_Exopeptidase"/>
</dbReference>